<keyword evidence="1" id="KW-0812">Transmembrane</keyword>
<dbReference type="Proteomes" id="UP001597362">
    <property type="component" value="Unassembled WGS sequence"/>
</dbReference>
<reference evidence="3" key="1">
    <citation type="journal article" date="2019" name="Int. J. Syst. Evol. Microbiol.">
        <title>The Global Catalogue of Microorganisms (GCM) 10K type strain sequencing project: providing services to taxonomists for standard genome sequencing and annotation.</title>
        <authorList>
            <consortium name="The Broad Institute Genomics Platform"/>
            <consortium name="The Broad Institute Genome Sequencing Center for Infectious Disease"/>
            <person name="Wu L."/>
            <person name="Ma J."/>
        </authorList>
    </citation>
    <scope>NUCLEOTIDE SEQUENCE [LARGE SCALE GENOMIC DNA]</scope>
    <source>
        <strain evidence="3">GH52</strain>
    </source>
</reference>
<feature type="transmembrane region" description="Helical" evidence="1">
    <location>
        <begin position="21"/>
        <end position="38"/>
    </location>
</feature>
<protein>
    <submittedName>
        <fullName evidence="2">Uncharacterized protein</fullName>
    </submittedName>
</protein>
<feature type="transmembrane region" description="Helical" evidence="1">
    <location>
        <begin position="50"/>
        <end position="75"/>
    </location>
</feature>
<keyword evidence="3" id="KW-1185">Reference proteome</keyword>
<name>A0ABW4YN22_9BACL</name>
<evidence type="ECO:0000256" key="1">
    <source>
        <dbReference type="SAM" id="Phobius"/>
    </source>
</evidence>
<keyword evidence="1" id="KW-0472">Membrane</keyword>
<proteinExistence type="predicted"/>
<feature type="transmembrane region" description="Helical" evidence="1">
    <location>
        <begin position="143"/>
        <end position="164"/>
    </location>
</feature>
<evidence type="ECO:0000313" key="2">
    <source>
        <dbReference type="EMBL" id="MFD2117145.1"/>
    </source>
</evidence>
<dbReference type="RefSeq" id="WP_377774030.1">
    <property type="nucleotide sequence ID" value="NZ_JBHUHO010000035.1"/>
</dbReference>
<dbReference type="EMBL" id="JBHUHO010000035">
    <property type="protein sequence ID" value="MFD2117145.1"/>
    <property type="molecule type" value="Genomic_DNA"/>
</dbReference>
<keyword evidence="1" id="KW-1133">Transmembrane helix</keyword>
<accession>A0ABW4YN22</accession>
<feature type="transmembrane region" description="Helical" evidence="1">
    <location>
        <begin position="87"/>
        <end position="105"/>
    </location>
</feature>
<evidence type="ECO:0000313" key="3">
    <source>
        <dbReference type="Proteomes" id="UP001597362"/>
    </source>
</evidence>
<organism evidence="2 3">
    <name type="scientific">Paenibacillus yanchengensis</name>
    <dbReference type="NCBI Taxonomy" id="2035833"/>
    <lineage>
        <taxon>Bacteria</taxon>
        <taxon>Bacillati</taxon>
        <taxon>Bacillota</taxon>
        <taxon>Bacilli</taxon>
        <taxon>Bacillales</taxon>
        <taxon>Paenibacillaceae</taxon>
        <taxon>Paenibacillus</taxon>
    </lineage>
</organism>
<comment type="caution">
    <text evidence="2">The sequence shown here is derived from an EMBL/GenBank/DDBJ whole genome shotgun (WGS) entry which is preliminary data.</text>
</comment>
<gene>
    <name evidence="2" type="ORF">ACFSJH_15550</name>
</gene>
<sequence length="173" mass="18683">MSQQTVKEQPEQPVETSLNKYIKYALVLLLSVSLILFTEQMKFIKSGEGSITLGTLAGLGVLWGFSLIGVIISELMKKTSIRILQEFPVLGWVSIVSLAGCLLSDDLVTAIGHVNFLSITTPILAFAGISVADRLADLRKTSWRVAIIAIFVFTGTYIGSALLAEFGLFVSGN</sequence>
<feature type="transmembrane region" description="Helical" evidence="1">
    <location>
        <begin position="111"/>
        <end position="131"/>
    </location>
</feature>